<comment type="function">
    <text evidence="18">Required for the import and folding of small cysteine-containing proteins (small Tim) in the mitochondrial intermembrane space (IMS). Forms a redox cycle with ERV1 that involves a disulfide relay system. Precursor proteins to be imported into the IMS are translocated in their reduced form into the mitochondria. The oxidized form of MIA40 forms a transient intermolecular disulfide bridge with the reduced precursor protein, resulting in oxidation of the precursor protein that now contains an intramolecular disulfide bond and is able to undergo folding in the IMS.</text>
</comment>
<dbReference type="FunFam" id="1.10.287.2900:FF:000002">
    <property type="entry name" value="Mitochondrial intermembrane space import and assembly protein"/>
    <property type="match status" value="1"/>
</dbReference>
<dbReference type="GO" id="GO:0015035">
    <property type="term" value="F:protein-disulfide reductase activity"/>
    <property type="evidence" value="ECO:0007669"/>
    <property type="project" value="InterPro"/>
</dbReference>
<keyword evidence="14" id="KW-0496">Mitochondrion</keyword>
<dbReference type="GO" id="GO:0045041">
    <property type="term" value="P:protein import into mitochondrial intermembrane space"/>
    <property type="evidence" value="ECO:0007669"/>
    <property type="project" value="InterPro"/>
</dbReference>
<evidence type="ECO:0000256" key="6">
    <source>
        <dbReference type="ARBA" id="ARBA00022692"/>
    </source>
</evidence>
<evidence type="ECO:0000313" key="22">
    <source>
        <dbReference type="EMBL" id="KAA8906654.1"/>
    </source>
</evidence>
<dbReference type="Proteomes" id="UP000326924">
    <property type="component" value="Unassembled WGS sequence"/>
</dbReference>
<comment type="subcellular location">
    <subcellularLocation>
        <location evidence="3">Mitochondrion inner membrane</location>
        <topology evidence="3">Single-pass type II membrane protein</topology>
        <orientation evidence="3">Intermembrane side</orientation>
    </subcellularLocation>
</comment>
<dbReference type="OrthoDB" id="7481291at2759"/>
<dbReference type="Pfam" id="PF06747">
    <property type="entry name" value="CHCH"/>
    <property type="match status" value="1"/>
</dbReference>
<feature type="compositionally biased region" description="Basic and acidic residues" evidence="20">
    <location>
        <begin position="135"/>
        <end position="147"/>
    </location>
</feature>
<sequence>MLCTTRTALRRSFPSAASRATLYSAPRQSSRTLFTSAPKKSTFKSTALRWVAAAGVIYYYATSSVFAEEKKFVEKHPPPLTPEDERPKSRIDDVLKAAKEPTQQVAAPGGPKEESRPAPPTPSAEEKPAPPVPSAEEKSAVVDHSLKPEGGPEGLVEEAGQEGAFNPETGEINWDCPCLGGMAHGPCGEQFKDAFSCFVYSTAEPKGIECIDKFKAMQACFQEHPEIYGSELEDEEEEDKIPAGEDKIPAKEEDKIPAKEEDKIPAKEEDKTPAKEEGDITAEETKPPNP</sequence>
<gene>
    <name evidence="22" type="ORF">FN846DRAFT_948272</name>
</gene>
<dbReference type="EMBL" id="VXIS01000087">
    <property type="protein sequence ID" value="KAA8906654.1"/>
    <property type="molecule type" value="Genomic_DNA"/>
</dbReference>
<dbReference type="InterPro" id="IPR039289">
    <property type="entry name" value="CHCHD4"/>
</dbReference>
<evidence type="ECO:0000256" key="3">
    <source>
        <dbReference type="ARBA" id="ARBA00004164"/>
    </source>
</evidence>
<evidence type="ECO:0000256" key="19">
    <source>
        <dbReference type="ARBA" id="ARBA00033150"/>
    </source>
</evidence>
<keyword evidence="11" id="KW-1133">Transmembrane helix</keyword>
<comment type="cofactor">
    <cofactor evidence="2">
        <name>Cu(2+)</name>
        <dbReference type="ChEBI" id="CHEBI:29036"/>
    </cofactor>
</comment>
<evidence type="ECO:0000256" key="16">
    <source>
        <dbReference type="ARBA" id="ARBA00023157"/>
    </source>
</evidence>
<dbReference type="GO" id="GO:0005743">
    <property type="term" value="C:mitochondrial inner membrane"/>
    <property type="evidence" value="ECO:0007669"/>
    <property type="project" value="UniProtKB-SubCell"/>
</dbReference>
<keyword evidence="15" id="KW-0472">Membrane</keyword>
<reference evidence="22 23" key="1">
    <citation type="submission" date="2019-09" db="EMBL/GenBank/DDBJ databases">
        <title>Draft genome of the ectomycorrhizal ascomycete Sphaerosporella brunnea.</title>
        <authorList>
            <consortium name="DOE Joint Genome Institute"/>
            <person name="Benucci G.M."/>
            <person name="Marozzi G."/>
            <person name="Antonielli L."/>
            <person name="Sanchez S."/>
            <person name="Marco P."/>
            <person name="Wang X."/>
            <person name="Falini L.B."/>
            <person name="Barry K."/>
            <person name="Haridas S."/>
            <person name="Lipzen A."/>
            <person name="Labutti K."/>
            <person name="Grigoriev I.V."/>
            <person name="Murat C."/>
            <person name="Martin F."/>
            <person name="Albertini E."/>
            <person name="Donnini D."/>
            <person name="Bonito G."/>
        </authorList>
    </citation>
    <scope>NUCLEOTIDE SEQUENCE [LARGE SCALE GENOMIC DNA]</scope>
    <source>
        <strain evidence="22 23">Sb_GMNB300</strain>
    </source>
</reference>
<protein>
    <recommendedName>
        <fullName evidence="4">Mitochondrial intermembrane space import and assembly protein 40</fullName>
    </recommendedName>
    <alternativeName>
        <fullName evidence="19">Mitochondrial import inner membrane translocase TIM40</fullName>
    </alternativeName>
</protein>
<dbReference type="InParanoid" id="A0A5J5EXQ1"/>
<evidence type="ECO:0000256" key="20">
    <source>
        <dbReference type="SAM" id="MobiDB-lite"/>
    </source>
</evidence>
<keyword evidence="10" id="KW-0735">Signal-anchor</keyword>
<dbReference type="PROSITE" id="PS51808">
    <property type="entry name" value="CHCH"/>
    <property type="match status" value="1"/>
</dbReference>
<keyword evidence="12" id="KW-0560">Oxidoreductase</keyword>
<evidence type="ECO:0000256" key="4">
    <source>
        <dbReference type="ARBA" id="ARBA00013714"/>
    </source>
</evidence>
<evidence type="ECO:0000256" key="1">
    <source>
        <dbReference type="ARBA" id="ARBA00001947"/>
    </source>
</evidence>
<dbReference type="PANTHER" id="PTHR21622:SF0">
    <property type="entry name" value="COILED-COIL-HELIX-COILED-COIL-HELIX DOMAIN CONTAINING 4"/>
    <property type="match status" value="1"/>
</dbReference>
<feature type="compositionally biased region" description="Basic and acidic residues" evidence="20">
    <location>
        <begin position="240"/>
        <end position="290"/>
    </location>
</feature>
<comment type="cofactor">
    <cofactor evidence="1">
        <name>Zn(2+)</name>
        <dbReference type="ChEBI" id="CHEBI:29105"/>
    </cofactor>
</comment>
<evidence type="ECO:0000256" key="8">
    <source>
        <dbReference type="ARBA" id="ARBA00022927"/>
    </source>
</evidence>
<dbReference type="PANTHER" id="PTHR21622">
    <property type="entry name" value="COILED-COIL-HELIX-COILED-COIL-HELIX DOMAIN CONTAINING 4"/>
    <property type="match status" value="1"/>
</dbReference>
<evidence type="ECO:0000256" key="7">
    <source>
        <dbReference type="ARBA" id="ARBA00022792"/>
    </source>
</evidence>
<evidence type="ECO:0000256" key="10">
    <source>
        <dbReference type="ARBA" id="ARBA00022968"/>
    </source>
</evidence>
<evidence type="ECO:0000259" key="21">
    <source>
        <dbReference type="Pfam" id="PF06747"/>
    </source>
</evidence>
<evidence type="ECO:0000256" key="11">
    <source>
        <dbReference type="ARBA" id="ARBA00022989"/>
    </source>
</evidence>
<organism evidence="22 23">
    <name type="scientific">Sphaerosporella brunnea</name>
    <dbReference type="NCBI Taxonomy" id="1250544"/>
    <lineage>
        <taxon>Eukaryota</taxon>
        <taxon>Fungi</taxon>
        <taxon>Dikarya</taxon>
        <taxon>Ascomycota</taxon>
        <taxon>Pezizomycotina</taxon>
        <taxon>Pezizomycetes</taxon>
        <taxon>Pezizales</taxon>
        <taxon>Pyronemataceae</taxon>
        <taxon>Sphaerosporella</taxon>
    </lineage>
</organism>
<evidence type="ECO:0000256" key="5">
    <source>
        <dbReference type="ARBA" id="ARBA00022448"/>
    </source>
</evidence>
<dbReference type="AlphaFoldDB" id="A0A5J5EXQ1"/>
<keyword evidence="8" id="KW-0653">Protein transport</keyword>
<evidence type="ECO:0000256" key="2">
    <source>
        <dbReference type="ARBA" id="ARBA00001973"/>
    </source>
</evidence>
<evidence type="ECO:0000256" key="15">
    <source>
        <dbReference type="ARBA" id="ARBA00023136"/>
    </source>
</evidence>
<evidence type="ECO:0000313" key="23">
    <source>
        <dbReference type="Proteomes" id="UP000326924"/>
    </source>
</evidence>
<keyword evidence="7" id="KW-0999">Mitochondrion inner membrane</keyword>
<comment type="caution">
    <text evidence="22">The sequence shown here is derived from an EMBL/GenBank/DDBJ whole genome shotgun (WGS) entry which is preliminary data.</text>
</comment>
<dbReference type="InterPro" id="IPR010625">
    <property type="entry name" value="CHCH"/>
</dbReference>
<keyword evidence="9" id="KW-0809">Transit peptide</keyword>
<proteinExistence type="predicted"/>
<feature type="domain" description="CHCH" evidence="21">
    <location>
        <begin position="187"/>
        <end position="222"/>
    </location>
</feature>
<feature type="region of interest" description="Disordered" evidence="20">
    <location>
        <begin position="227"/>
        <end position="290"/>
    </location>
</feature>
<evidence type="ECO:0000256" key="9">
    <source>
        <dbReference type="ARBA" id="ARBA00022946"/>
    </source>
</evidence>
<dbReference type="Gene3D" id="1.10.287.2900">
    <property type="match status" value="1"/>
</dbReference>
<evidence type="ECO:0000256" key="13">
    <source>
        <dbReference type="ARBA" id="ARBA00023010"/>
    </source>
</evidence>
<evidence type="ECO:0000256" key="17">
    <source>
        <dbReference type="ARBA" id="ARBA00023284"/>
    </source>
</evidence>
<keyword evidence="13" id="KW-0811">Translocation</keyword>
<keyword evidence="16" id="KW-1015">Disulfide bond</keyword>
<evidence type="ECO:0000256" key="18">
    <source>
        <dbReference type="ARBA" id="ARBA00024980"/>
    </source>
</evidence>
<dbReference type="GO" id="GO:0005758">
    <property type="term" value="C:mitochondrial intermembrane space"/>
    <property type="evidence" value="ECO:0007669"/>
    <property type="project" value="TreeGrafter"/>
</dbReference>
<accession>A0A5J5EXQ1</accession>
<keyword evidence="17" id="KW-0676">Redox-active center</keyword>
<feature type="region of interest" description="Disordered" evidence="20">
    <location>
        <begin position="100"/>
        <end position="157"/>
    </location>
</feature>
<name>A0A5J5EXQ1_9PEZI</name>
<evidence type="ECO:0000256" key="12">
    <source>
        <dbReference type="ARBA" id="ARBA00023002"/>
    </source>
</evidence>
<keyword evidence="23" id="KW-1185">Reference proteome</keyword>
<keyword evidence="6" id="KW-0812">Transmembrane</keyword>
<evidence type="ECO:0000256" key="14">
    <source>
        <dbReference type="ARBA" id="ARBA00023128"/>
    </source>
</evidence>
<keyword evidence="5" id="KW-0813">Transport</keyword>